<keyword evidence="7" id="KW-0057">Aromatic amino acid biosynthesis</keyword>
<dbReference type="InterPro" id="IPR001874">
    <property type="entry name" value="DHquinase_II"/>
</dbReference>
<dbReference type="NCBIfam" id="NF003807">
    <property type="entry name" value="PRK05395.1-4"/>
    <property type="match status" value="1"/>
</dbReference>
<feature type="binding site" evidence="7">
    <location>
        <position position="98"/>
    </location>
    <ligand>
        <name>substrate</name>
    </ligand>
</feature>
<evidence type="ECO:0000256" key="4">
    <source>
        <dbReference type="ARBA" id="ARBA00011193"/>
    </source>
</evidence>
<feature type="site" description="Transition state stabilizer" evidence="7">
    <location>
        <position position="42"/>
    </location>
</feature>
<evidence type="ECO:0000313" key="8">
    <source>
        <dbReference type="EMBL" id="PRX39793.1"/>
    </source>
</evidence>
<feature type="binding site" evidence="7">
    <location>
        <position position="104"/>
    </location>
    <ligand>
        <name>substrate</name>
    </ligand>
</feature>
<dbReference type="PANTHER" id="PTHR21272:SF3">
    <property type="entry name" value="CATABOLIC 3-DEHYDROQUINASE"/>
    <property type="match status" value="1"/>
</dbReference>
<evidence type="ECO:0000256" key="7">
    <source>
        <dbReference type="HAMAP-Rule" id="MF_00169"/>
    </source>
</evidence>
<dbReference type="NCBIfam" id="NF003806">
    <property type="entry name" value="PRK05395.1-3"/>
    <property type="match status" value="1"/>
</dbReference>
<protein>
    <recommendedName>
        <fullName evidence="5 7">3-dehydroquinate dehydratase</fullName>
        <shortName evidence="7">3-dehydroquinase</shortName>
        <ecNumber evidence="5 7">4.2.1.10</ecNumber>
    </recommendedName>
    <alternativeName>
        <fullName evidence="7">Type II DHQase</fullName>
    </alternativeName>
</protein>
<dbReference type="GO" id="GO:0009423">
    <property type="term" value="P:chorismate biosynthetic process"/>
    <property type="evidence" value="ECO:0007669"/>
    <property type="project" value="UniProtKB-UniRule"/>
</dbReference>
<feature type="active site" description="Proton acceptor" evidence="7">
    <location>
        <position position="47"/>
    </location>
</feature>
<dbReference type="PANTHER" id="PTHR21272">
    <property type="entry name" value="CATABOLIC 3-DEHYDROQUINASE"/>
    <property type="match status" value="1"/>
</dbReference>
<feature type="binding site" evidence="7">
    <location>
        <begin position="125"/>
        <end position="126"/>
    </location>
    <ligand>
        <name>substrate</name>
    </ligand>
</feature>
<evidence type="ECO:0000256" key="3">
    <source>
        <dbReference type="ARBA" id="ARBA00011037"/>
    </source>
</evidence>
<evidence type="ECO:0000256" key="5">
    <source>
        <dbReference type="ARBA" id="ARBA00012060"/>
    </source>
</evidence>
<keyword evidence="6 7" id="KW-0456">Lyase</keyword>
<dbReference type="InterPro" id="IPR036441">
    <property type="entry name" value="DHquinase_II_sf"/>
</dbReference>
<reference evidence="8 9" key="1">
    <citation type="submission" date="2018-03" db="EMBL/GenBank/DDBJ databases">
        <title>Genomic Encyclopedia of Archaeal and Bacterial Type Strains, Phase II (KMG-II): from individual species to whole genera.</title>
        <authorList>
            <person name="Goeker M."/>
        </authorList>
    </citation>
    <scope>NUCLEOTIDE SEQUENCE [LARGE SCALE GENOMIC DNA]</scope>
    <source>
        <strain evidence="8 9">DSM 44946</strain>
    </source>
</reference>
<comment type="pathway">
    <text evidence="2 7">Metabolic intermediate biosynthesis; chorismate biosynthesis; chorismate from D-erythrose 4-phosphate and phosphoenolpyruvate: step 3/7.</text>
</comment>
<dbReference type="InterPro" id="IPR018509">
    <property type="entry name" value="DHquinase_II_CS"/>
</dbReference>
<comment type="similarity">
    <text evidence="3 7">Belongs to the type-II 3-dehydroquinase family.</text>
</comment>
<dbReference type="GO" id="GO:0003855">
    <property type="term" value="F:3-dehydroquinate dehydratase activity"/>
    <property type="evidence" value="ECO:0007669"/>
    <property type="project" value="UniProtKB-UniRule"/>
</dbReference>
<dbReference type="GO" id="GO:0008652">
    <property type="term" value="P:amino acid biosynthetic process"/>
    <property type="evidence" value="ECO:0007669"/>
    <property type="project" value="UniProtKB-KW"/>
</dbReference>
<dbReference type="Proteomes" id="UP000237797">
    <property type="component" value="Unassembled WGS sequence"/>
</dbReference>
<dbReference type="Gene3D" id="3.40.50.9100">
    <property type="entry name" value="Dehydroquinase, class II"/>
    <property type="match status" value="1"/>
</dbReference>
<comment type="caution">
    <text evidence="8">The sequence shown here is derived from an EMBL/GenBank/DDBJ whole genome shotgun (WGS) entry which is preliminary data.</text>
</comment>
<name>A0A2T0LCR1_9BACL</name>
<evidence type="ECO:0000256" key="2">
    <source>
        <dbReference type="ARBA" id="ARBA00004902"/>
    </source>
</evidence>
<evidence type="ECO:0000256" key="1">
    <source>
        <dbReference type="ARBA" id="ARBA00001864"/>
    </source>
</evidence>
<dbReference type="Pfam" id="PF01220">
    <property type="entry name" value="DHquinase_II"/>
    <property type="match status" value="1"/>
</dbReference>
<comment type="catalytic activity">
    <reaction evidence="1 7">
        <text>3-dehydroquinate = 3-dehydroshikimate + H2O</text>
        <dbReference type="Rhea" id="RHEA:21096"/>
        <dbReference type="ChEBI" id="CHEBI:15377"/>
        <dbReference type="ChEBI" id="CHEBI:16630"/>
        <dbReference type="ChEBI" id="CHEBI:32364"/>
        <dbReference type="EC" id="4.2.1.10"/>
    </reaction>
</comment>
<proteinExistence type="inferred from homology"/>
<comment type="subunit">
    <text evidence="4 7">Homododecamer.</text>
</comment>
<dbReference type="EC" id="4.2.1.10" evidence="5 7"/>
<accession>A0A2T0LCR1</accession>
<dbReference type="AlphaFoldDB" id="A0A2T0LCR1"/>
<dbReference type="PROSITE" id="PS01029">
    <property type="entry name" value="DEHYDROQUINASE_II"/>
    <property type="match status" value="1"/>
</dbReference>
<dbReference type="EMBL" id="PVNE01000020">
    <property type="protein sequence ID" value="PRX39793.1"/>
    <property type="molecule type" value="Genomic_DNA"/>
</dbReference>
<evidence type="ECO:0000313" key="9">
    <source>
        <dbReference type="Proteomes" id="UP000237797"/>
    </source>
</evidence>
<dbReference type="UniPathway" id="UPA00053">
    <property type="reaction ID" value="UER00086"/>
</dbReference>
<organism evidence="8 9">
    <name type="scientific">Planifilum fimeticola</name>
    <dbReference type="NCBI Taxonomy" id="201975"/>
    <lineage>
        <taxon>Bacteria</taxon>
        <taxon>Bacillati</taxon>
        <taxon>Bacillota</taxon>
        <taxon>Bacilli</taxon>
        <taxon>Bacillales</taxon>
        <taxon>Thermoactinomycetaceae</taxon>
        <taxon>Planifilum</taxon>
    </lineage>
</organism>
<dbReference type="NCBIfam" id="TIGR01088">
    <property type="entry name" value="aroQ"/>
    <property type="match status" value="1"/>
</dbReference>
<dbReference type="SUPFAM" id="SSF52304">
    <property type="entry name" value="Type II 3-dehydroquinate dehydratase"/>
    <property type="match status" value="1"/>
</dbReference>
<feature type="active site" description="Proton donor" evidence="7">
    <location>
        <position position="124"/>
    </location>
</feature>
<dbReference type="GO" id="GO:0019631">
    <property type="term" value="P:quinate catabolic process"/>
    <property type="evidence" value="ECO:0007669"/>
    <property type="project" value="TreeGrafter"/>
</dbReference>
<dbReference type="NCBIfam" id="NF003805">
    <property type="entry name" value="PRK05395.1-2"/>
    <property type="match status" value="1"/>
</dbReference>
<feature type="binding site" evidence="7">
    <location>
        <position position="135"/>
    </location>
    <ligand>
        <name>substrate</name>
    </ligand>
</feature>
<evidence type="ECO:0000256" key="6">
    <source>
        <dbReference type="ARBA" id="ARBA00023239"/>
    </source>
</evidence>
<dbReference type="HAMAP" id="MF_00169">
    <property type="entry name" value="AroQ"/>
    <property type="match status" value="1"/>
</dbReference>
<dbReference type="GO" id="GO:0009073">
    <property type="term" value="P:aromatic amino acid family biosynthetic process"/>
    <property type="evidence" value="ECO:0007669"/>
    <property type="project" value="UniProtKB-KW"/>
</dbReference>
<feature type="binding site" evidence="7">
    <location>
        <position position="111"/>
    </location>
    <ligand>
        <name>substrate</name>
    </ligand>
</feature>
<dbReference type="NCBIfam" id="NF003804">
    <property type="entry name" value="PRK05395.1-1"/>
    <property type="match status" value="1"/>
</dbReference>
<gene>
    <name evidence="7" type="primary">aroQ</name>
    <name evidence="8" type="ORF">CLV97_12037</name>
</gene>
<keyword evidence="9" id="KW-1185">Reference proteome</keyword>
<keyword evidence="7" id="KW-0028">Amino-acid biosynthesis</keyword>
<dbReference type="CDD" id="cd00466">
    <property type="entry name" value="DHQase_II"/>
    <property type="match status" value="1"/>
</dbReference>
<comment type="function">
    <text evidence="7">Catalyzes a trans-dehydration via an enolate intermediate.</text>
</comment>
<sequence>MNKSDPLEGDFVIKWLAETRGGGRVARILILNGPNLNRLGKREPDIYGRVTLDELNERVRSRAKAWGLKVECFQSNHEGELIDRIHAAEGTFDYIIINPGAFTHYSYAIRDALASVNVPFVEVHLSNVHARETFRSHSVTAPISDGQIVGFGPLGYELALYAVAVRLGVLQRGDPDGGTIGPAAGENV</sequence>